<reference evidence="8 9" key="1">
    <citation type="submission" date="2019-02" db="EMBL/GenBank/DDBJ databases">
        <title>Complete Genome Sequence of Desulfovibrio desulfuricans IC1, a Sulfonate Utilizing Anaerobe.</title>
        <authorList>
            <person name="Day L.A."/>
            <person name="De Leon K.B."/>
            <person name="Wall J.D."/>
        </authorList>
    </citation>
    <scope>NUCLEOTIDE SEQUENCE [LARGE SCALE GENOMIC DNA]</scope>
    <source>
        <strain evidence="8 9">IC1</strain>
    </source>
</reference>
<protein>
    <recommendedName>
        <fullName evidence="3">Protein-glutamate methylesterase/protein-glutamine glutaminase</fullName>
        <ecNumber evidence="3">3.1.1.61</ecNumber>
        <ecNumber evidence="3">3.5.1.44</ecNumber>
    </recommendedName>
</protein>
<dbReference type="Pfam" id="PF01339">
    <property type="entry name" value="CheB_methylest"/>
    <property type="match status" value="1"/>
</dbReference>
<dbReference type="GO" id="GO:0008984">
    <property type="term" value="F:protein-glutamate methylesterase activity"/>
    <property type="evidence" value="ECO:0007669"/>
    <property type="project" value="UniProtKB-UniRule"/>
</dbReference>
<feature type="modified residue" description="4-aspartylphosphate" evidence="3 5">
    <location>
        <position position="54"/>
    </location>
</feature>
<feature type="domain" description="Response regulatory" evidence="6">
    <location>
        <begin position="3"/>
        <end position="120"/>
    </location>
</feature>
<evidence type="ECO:0000313" key="8">
    <source>
        <dbReference type="EMBL" id="QCC85829.1"/>
    </source>
</evidence>
<comment type="subcellular location">
    <subcellularLocation>
        <location evidence="3">Cytoplasm</location>
    </subcellularLocation>
</comment>
<keyword evidence="3 4" id="KW-0145">Chemotaxis</keyword>
<dbReference type="EC" id="3.1.1.61" evidence="3"/>
<dbReference type="PROSITE" id="PS50122">
    <property type="entry name" value="CHEB"/>
    <property type="match status" value="1"/>
</dbReference>
<dbReference type="InterPro" id="IPR011006">
    <property type="entry name" value="CheY-like_superfamily"/>
</dbReference>
<proteinExistence type="inferred from homology"/>
<dbReference type="SUPFAM" id="SSF52172">
    <property type="entry name" value="CheY-like"/>
    <property type="match status" value="1"/>
</dbReference>
<accession>A0A4P7UIE2</accession>
<comment type="similarity">
    <text evidence="3">Belongs to the CheB family.</text>
</comment>
<evidence type="ECO:0000256" key="2">
    <source>
        <dbReference type="ARBA" id="ARBA00048267"/>
    </source>
</evidence>
<evidence type="ECO:0000256" key="1">
    <source>
        <dbReference type="ARBA" id="ARBA00022801"/>
    </source>
</evidence>
<feature type="active site" evidence="3 4">
    <location>
        <position position="297"/>
    </location>
</feature>
<dbReference type="PIRSF" id="PIRSF000876">
    <property type="entry name" value="RR_chemtxs_CheB"/>
    <property type="match status" value="1"/>
</dbReference>
<sequence>MISVLVVDDSTFMRNTITSLLEQDSEIKVVGTARDGQDALQKAEALDPDVMTLDVDLPRLDGLGVLQQLMKTTPMPVLMVSSLTQSGAESTLKALEYGALDFIPKTMSSDRENFAAELQKKVRAIARRKTIIKLKYRRINQIQVTAPRPQPSQPADYVQTPCPGPRDLVVIGVSTGGPPVVQKILSALPADLPACILIAQHMPAAFTNPFAKRLDSVCQIGVTEAKDGDKFKCGHAYVCPGGKHIGIRMRGPLPEIFVAEEPRDALYKPSANVLFETAGKAMGRRTLGVMLTGMGSDGCEGSKVLREKGGCLIAQNEASCVVYGMPKAVVDNKLANLILDVDDIANSIITTVRG</sequence>
<dbReference type="GO" id="GO:0050568">
    <property type="term" value="F:protein-glutamine glutaminase activity"/>
    <property type="evidence" value="ECO:0007669"/>
    <property type="project" value="UniProtKB-UniRule"/>
</dbReference>
<organism evidence="8 9">
    <name type="scientific">Desulfovibrio desulfuricans</name>
    <dbReference type="NCBI Taxonomy" id="876"/>
    <lineage>
        <taxon>Bacteria</taxon>
        <taxon>Pseudomonadati</taxon>
        <taxon>Thermodesulfobacteriota</taxon>
        <taxon>Desulfovibrionia</taxon>
        <taxon>Desulfovibrionales</taxon>
        <taxon>Desulfovibrionaceae</taxon>
        <taxon>Desulfovibrio</taxon>
    </lineage>
</organism>
<dbReference type="InterPro" id="IPR000673">
    <property type="entry name" value="Sig_transdc_resp-reg_Me-estase"/>
</dbReference>
<dbReference type="RefSeq" id="WP_136399964.1">
    <property type="nucleotide sequence ID" value="NZ_CP036295.1"/>
</dbReference>
<evidence type="ECO:0000259" key="7">
    <source>
        <dbReference type="PROSITE" id="PS50122"/>
    </source>
</evidence>
<dbReference type="PANTHER" id="PTHR42872:SF3">
    <property type="entry name" value="PROTEIN-GLUTAMATE METHYLESTERASE_PROTEIN-GLUTAMINE GLUTAMINASE 1"/>
    <property type="match status" value="1"/>
</dbReference>
<dbReference type="EC" id="3.5.1.44" evidence="3"/>
<dbReference type="CDD" id="cd17541">
    <property type="entry name" value="REC_CheB-like"/>
    <property type="match status" value="1"/>
</dbReference>
<dbReference type="GO" id="GO:0006935">
    <property type="term" value="P:chemotaxis"/>
    <property type="evidence" value="ECO:0007669"/>
    <property type="project" value="UniProtKB-UniRule"/>
</dbReference>
<comment type="function">
    <text evidence="3">Involved in chemotaxis. Part of a chemotaxis signal transduction system that modulates chemotaxis in response to various stimuli. Catalyzes the demethylation of specific methylglutamate residues introduced into the chemoreceptors (methyl-accepting chemotaxis proteins or MCP) by CheR. Also mediates the irreversible deamidation of specific glutamine residues to glutamic acid.</text>
</comment>
<feature type="active site" evidence="3 4">
    <location>
        <position position="201"/>
    </location>
</feature>
<dbReference type="CDD" id="cd16432">
    <property type="entry name" value="CheB_Rec"/>
    <property type="match status" value="1"/>
</dbReference>
<evidence type="ECO:0000259" key="6">
    <source>
        <dbReference type="PROSITE" id="PS50110"/>
    </source>
</evidence>
<evidence type="ECO:0000256" key="5">
    <source>
        <dbReference type="PROSITE-ProRule" id="PRU00169"/>
    </source>
</evidence>
<dbReference type="InterPro" id="IPR001789">
    <property type="entry name" value="Sig_transdc_resp-reg_receiver"/>
</dbReference>
<name>A0A4P7UIE2_DESDE</name>
<dbReference type="Proteomes" id="UP000297065">
    <property type="component" value="Chromosome"/>
</dbReference>
<evidence type="ECO:0000256" key="3">
    <source>
        <dbReference type="HAMAP-Rule" id="MF_00099"/>
    </source>
</evidence>
<comment type="domain">
    <text evidence="3">Contains a C-terminal catalytic domain, and an N-terminal region which modulates catalytic activity.</text>
</comment>
<comment type="catalytic activity">
    <reaction evidence="2 3">
        <text>[protein]-L-glutamate 5-O-methyl ester + H2O = L-glutamyl-[protein] + methanol + H(+)</text>
        <dbReference type="Rhea" id="RHEA:23236"/>
        <dbReference type="Rhea" id="RHEA-COMP:10208"/>
        <dbReference type="Rhea" id="RHEA-COMP:10311"/>
        <dbReference type="ChEBI" id="CHEBI:15377"/>
        <dbReference type="ChEBI" id="CHEBI:15378"/>
        <dbReference type="ChEBI" id="CHEBI:17790"/>
        <dbReference type="ChEBI" id="CHEBI:29973"/>
        <dbReference type="ChEBI" id="CHEBI:82795"/>
        <dbReference type="EC" id="3.1.1.61"/>
    </reaction>
</comment>
<evidence type="ECO:0000256" key="4">
    <source>
        <dbReference type="PROSITE-ProRule" id="PRU00050"/>
    </source>
</evidence>
<dbReference type="Gene3D" id="3.40.50.2300">
    <property type="match status" value="1"/>
</dbReference>
<keyword evidence="3 5" id="KW-0597">Phosphoprotein</keyword>
<gene>
    <name evidence="3" type="primary">cheB</name>
    <name evidence="8" type="ORF">DDIC_08080</name>
</gene>
<dbReference type="InterPro" id="IPR035909">
    <property type="entry name" value="CheB_C"/>
</dbReference>
<dbReference type="GO" id="GO:0000156">
    <property type="term" value="F:phosphorelay response regulator activity"/>
    <property type="evidence" value="ECO:0007669"/>
    <property type="project" value="InterPro"/>
</dbReference>
<comment type="catalytic activity">
    <reaction evidence="3">
        <text>L-glutaminyl-[protein] + H2O = L-glutamyl-[protein] + NH4(+)</text>
        <dbReference type="Rhea" id="RHEA:16441"/>
        <dbReference type="Rhea" id="RHEA-COMP:10207"/>
        <dbReference type="Rhea" id="RHEA-COMP:10208"/>
        <dbReference type="ChEBI" id="CHEBI:15377"/>
        <dbReference type="ChEBI" id="CHEBI:28938"/>
        <dbReference type="ChEBI" id="CHEBI:29973"/>
        <dbReference type="ChEBI" id="CHEBI:30011"/>
        <dbReference type="EC" id="3.5.1.44"/>
    </reaction>
</comment>
<dbReference type="SMART" id="SM00448">
    <property type="entry name" value="REC"/>
    <property type="match status" value="1"/>
</dbReference>
<dbReference type="NCBIfam" id="NF001965">
    <property type="entry name" value="PRK00742.1"/>
    <property type="match status" value="1"/>
</dbReference>
<dbReference type="AlphaFoldDB" id="A0A4P7UIE2"/>
<dbReference type="PROSITE" id="PS50110">
    <property type="entry name" value="RESPONSE_REGULATORY"/>
    <property type="match status" value="1"/>
</dbReference>
<feature type="domain" description="CheB-type methylesterase" evidence="7">
    <location>
        <begin position="163"/>
        <end position="354"/>
    </location>
</feature>
<dbReference type="OrthoDB" id="9793421at2"/>
<dbReference type="GO" id="GO:0005737">
    <property type="term" value="C:cytoplasm"/>
    <property type="evidence" value="ECO:0007669"/>
    <property type="project" value="UniProtKB-SubCell"/>
</dbReference>
<keyword evidence="1 3" id="KW-0378">Hydrolase</keyword>
<dbReference type="InterPro" id="IPR008248">
    <property type="entry name" value="CheB-like"/>
</dbReference>
<comment type="PTM">
    <text evidence="3">Phosphorylated by CheA. Phosphorylation of the N-terminal regulatory domain activates the methylesterase activity.</text>
</comment>
<dbReference type="HAMAP" id="MF_00099">
    <property type="entry name" value="CheB_chemtxs"/>
    <property type="match status" value="1"/>
</dbReference>
<dbReference type="PANTHER" id="PTHR42872">
    <property type="entry name" value="PROTEIN-GLUTAMATE METHYLESTERASE/PROTEIN-GLUTAMINE GLUTAMINASE"/>
    <property type="match status" value="1"/>
</dbReference>
<dbReference type="EMBL" id="CP036295">
    <property type="protein sequence ID" value="QCC85829.1"/>
    <property type="molecule type" value="Genomic_DNA"/>
</dbReference>
<dbReference type="SUPFAM" id="SSF52738">
    <property type="entry name" value="Methylesterase CheB, C-terminal domain"/>
    <property type="match status" value="1"/>
</dbReference>
<keyword evidence="3" id="KW-0963">Cytoplasm</keyword>
<dbReference type="Pfam" id="PF00072">
    <property type="entry name" value="Response_reg"/>
    <property type="match status" value="1"/>
</dbReference>
<dbReference type="Gene3D" id="3.40.50.180">
    <property type="entry name" value="Methylesterase CheB, C-terminal domain"/>
    <property type="match status" value="1"/>
</dbReference>
<feature type="active site" evidence="3 4">
    <location>
        <position position="174"/>
    </location>
</feature>
<evidence type="ECO:0000313" key="9">
    <source>
        <dbReference type="Proteomes" id="UP000297065"/>
    </source>
</evidence>